<reference evidence="1" key="1">
    <citation type="journal article" date="2023" name="bioRxiv">
        <title>Scaffold-level genome assemblies of two parasitoid biocontrol wasps reveal the parthenogenesis mechanism and an associated novel virus.</title>
        <authorList>
            <person name="Inwood S."/>
            <person name="Skelly J."/>
            <person name="Guhlin J."/>
            <person name="Harrop T."/>
            <person name="Goldson S."/>
            <person name="Dearden P."/>
        </authorList>
    </citation>
    <scope>NUCLEOTIDE SEQUENCE</scope>
    <source>
        <strain evidence="1">Irish</strain>
        <tissue evidence="1">Whole body</tissue>
    </source>
</reference>
<keyword evidence="2" id="KW-1185">Reference proteome</keyword>
<evidence type="ECO:0000313" key="2">
    <source>
        <dbReference type="Proteomes" id="UP001168990"/>
    </source>
</evidence>
<accession>A0AA39F9X9</accession>
<sequence>MECACKRGEQKAYLIGDSRYPLKPAKNCIERLVGLLKDNRKNLSQHRVSQYELGFAGRIVNACAVVMWNAEGILHNKHFGDFFLWRACVWGQQY</sequence>
<protein>
    <recommendedName>
        <fullName evidence="3">DDE Tnp4 domain-containing protein</fullName>
    </recommendedName>
</protein>
<name>A0AA39F9X9_9HYME</name>
<dbReference type="AlphaFoldDB" id="A0AA39F9X9"/>
<organism evidence="1 2">
    <name type="scientific">Microctonus aethiopoides</name>
    <dbReference type="NCBI Taxonomy" id="144406"/>
    <lineage>
        <taxon>Eukaryota</taxon>
        <taxon>Metazoa</taxon>
        <taxon>Ecdysozoa</taxon>
        <taxon>Arthropoda</taxon>
        <taxon>Hexapoda</taxon>
        <taxon>Insecta</taxon>
        <taxon>Pterygota</taxon>
        <taxon>Neoptera</taxon>
        <taxon>Endopterygota</taxon>
        <taxon>Hymenoptera</taxon>
        <taxon>Apocrita</taxon>
        <taxon>Ichneumonoidea</taxon>
        <taxon>Braconidae</taxon>
        <taxon>Euphorinae</taxon>
        <taxon>Microctonus</taxon>
    </lineage>
</organism>
<dbReference type="EMBL" id="JAQQBS010001422">
    <property type="protein sequence ID" value="KAK0165663.1"/>
    <property type="molecule type" value="Genomic_DNA"/>
</dbReference>
<reference evidence="1" key="2">
    <citation type="submission" date="2023-03" db="EMBL/GenBank/DDBJ databases">
        <authorList>
            <person name="Inwood S.N."/>
            <person name="Skelly J.G."/>
            <person name="Guhlin J."/>
            <person name="Harrop T.W.R."/>
            <person name="Goldson S.G."/>
            <person name="Dearden P.K."/>
        </authorList>
    </citation>
    <scope>NUCLEOTIDE SEQUENCE</scope>
    <source>
        <strain evidence="1">Irish</strain>
        <tissue evidence="1">Whole body</tissue>
    </source>
</reference>
<comment type="caution">
    <text evidence="1">The sequence shown here is derived from an EMBL/GenBank/DDBJ whole genome shotgun (WGS) entry which is preliminary data.</text>
</comment>
<evidence type="ECO:0008006" key="3">
    <source>
        <dbReference type="Google" id="ProtNLM"/>
    </source>
</evidence>
<evidence type="ECO:0000313" key="1">
    <source>
        <dbReference type="EMBL" id="KAK0165663.1"/>
    </source>
</evidence>
<dbReference type="Proteomes" id="UP001168990">
    <property type="component" value="Unassembled WGS sequence"/>
</dbReference>
<gene>
    <name evidence="1" type="ORF">PV328_004164</name>
</gene>
<proteinExistence type="predicted"/>